<dbReference type="PANTHER" id="PTHR47074">
    <property type="entry name" value="BNAC02G40300D PROTEIN"/>
    <property type="match status" value="1"/>
</dbReference>
<organism evidence="2 3">
    <name type="scientific">Gossypium klotzschianum</name>
    <dbReference type="NCBI Taxonomy" id="34286"/>
    <lineage>
        <taxon>Eukaryota</taxon>
        <taxon>Viridiplantae</taxon>
        <taxon>Streptophyta</taxon>
        <taxon>Embryophyta</taxon>
        <taxon>Tracheophyta</taxon>
        <taxon>Spermatophyta</taxon>
        <taxon>Magnoliopsida</taxon>
        <taxon>eudicotyledons</taxon>
        <taxon>Gunneridae</taxon>
        <taxon>Pentapetalae</taxon>
        <taxon>rosids</taxon>
        <taxon>malvids</taxon>
        <taxon>Malvales</taxon>
        <taxon>Malvaceae</taxon>
        <taxon>Malvoideae</taxon>
        <taxon>Gossypium</taxon>
    </lineage>
</organism>
<dbReference type="GO" id="GO:0004523">
    <property type="term" value="F:RNA-DNA hybrid ribonuclease activity"/>
    <property type="evidence" value="ECO:0007669"/>
    <property type="project" value="InterPro"/>
</dbReference>
<protein>
    <recommendedName>
        <fullName evidence="1">RNase H type-1 domain-containing protein</fullName>
    </recommendedName>
</protein>
<reference evidence="2 3" key="1">
    <citation type="journal article" date="2019" name="Genome Biol. Evol.">
        <title>Insights into the evolution of the New World diploid cottons (Gossypium, subgenus Houzingenia) based on genome sequencing.</title>
        <authorList>
            <person name="Grover C.E."/>
            <person name="Arick M.A. 2nd"/>
            <person name="Thrash A."/>
            <person name="Conover J.L."/>
            <person name="Sanders W.S."/>
            <person name="Peterson D.G."/>
            <person name="Frelichowski J.E."/>
            <person name="Scheffler J.A."/>
            <person name="Scheffler B.E."/>
            <person name="Wendel J.F."/>
        </authorList>
    </citation>
    <scope>NUCLEOTIDE SEQUENCE [LARGE SCALE GENOMIC DNA]</scope>
    <source>
        <strain evidence="2">57</strain>
        <tissue evidence="2">Leaf</tissue>
    </source>
</reference>
<name>A0A7J8UHB2_9ROSI</name>
<dbReference type="EMBL" id="JABFAB010000006">
    <property type="protein sequence ID" value="MBA0649770.1"/>
    <property type="molecule type" value="Genomic_DNA"/>
</dbReference>
<evidence type="ECO:0000313" key="2">
    <source>
        <dbReference type="EMBL" id="MBA0649770.1"/>
    </source>
</evidence>
<dbReference type="InterPro" id="IPR052929">
    <property type="entry name" value="RNase_H-like_EbsB-rel"/>
</dbReference>
<feature type="domain" description="RNase H type-1" evidence="1">
    <location>
        <begin position="153"/>
        <end position="219"/>
    </location>
</feature>
<dbReference type="Proteomes" id="UP000593573">
    <property type="component" value="Unassembled WGS sequence"/>
</dbReference>
<proteinExistence type="predicted"/>
<dbReference type="PANTHER" id="PTHR47074:SF48">
    <property type="entry name" value="POLYNUCLEOTIDYL TRANSFERASE, RIBONUCLEASE H-LIKE SUPERFAMILY PROTEIN"/>
    <property type="match status" value="1"/>
</dbReference>
<sequence>MGESQCDRAVWFHNPHGTFTSKLAYSSLLLKQIGFGPHRQECPRCGAEHETFIHALKYCPTSQTILSIGGLDNSTISKDWNNRNNFIFRGKEDEAQVIWDRARTLSQEFRICNLINDLLLFTNPVVKRWEIPLKGFVKINFVASICDNRVDYVVIARDEEGFVLGGGRGFKEVSISVEEVECYAFEDSIKLTCKLNINTDVIFEMDNAYLVNKVKNQRTNFTIIGA</sequence>
<dbReference type="OrthoDB" id="988822at2759"/>
<accession>A0A7J8UHB2</accession>
<dbReference type="InterPro" id="IPR002156">
    <property type="entry name" value="RNaseH_domain"/>
</dbReference>
<dbReference type="AlphaFoldDB" id="A0A7J8UHB2"/>
<dbReference type="Pfam" id="PF13456">
    <property type="entry name" value="RVT_3"/>
    <property type="match status" value="1"/>
</dbReference>
<dbReference type="GO" id="GO:0003676">
    <property type="term" value="F:nucleic acid binding"/>
    <property type="evidence" value="ECO:0007669"/>
    <property type="project" value="InterPro"/>
</dbReference>
<gene>
    <name evidence="2" type="ORF">Goklo_017295</name>
</gene>
<evidence type="ECO:0000259" key="1">
    <source>
        <dbReference type="Pfam" id="PF13456"/>
    </source>
</evidence>
<keyword evidence="3" id="KW-1185">Reference proteome</keyword>
<evidence type="ECO:0000313" key="3">
    <source>
        <dbReference type="Proteomes" id="UP000593573"/>
    </source>
</evidence>
<comment type="caution">
    <text evidence="2">The sequence shown here is derived from an EMBL/GenBank/DDBJ whole genome shotgun (WGS) entry which is preliminary data.</text>
</comment>